<sequence length="378" mass="42207">MKFNPKQDNSRDVFGEVYEYFLGNFALSEGQRAGQFYTPRSVVSVLVEILAPFAGRIYDPACGSGGMFVYSERFIEAHGGKKGQAAIYGQELSATTRKLACMNLAIRGIDYDMGKAHGDTFHNDQHPDLRADFVLANPPFNIKGWGADKLPKDPRWKYGVPPDGNANYAWLQHMLARLSTDGRAGIVLANGSMTTNTSGEGDIRAAMVKGDVVECMVSLPGQLFANTQIPACLWFLSKNKSAGKSGMQDRRRQILFIDARKLAILIPGSRKQKEFSEDEIRQIAQTYHNWRGTQWGENGYEDVPGFCKSSTLDEIEQHGFALTPGRYVGATDVEEDDDDEVFEEQMTKLTSELKELFSRGRELEQEVRTQLGRVGYDI</sequence>
<keyword evidence="3" id="KW-0808">Transferase</keyword>
<dbReference type="GO" id="GO:0009307">
    <property type="term" value="P:DNA restriction-modification system"/>
    <property type="evidence" value="ECO:0007669"/>
    <property type="project" value="UniProtKB-KW"/>
</dbReference>
<dbReference type="PANTHER" id="PTHR42998:SF1">
    <property type="entry name" value="TYPE I RESTRICTION ENZYME HINDI METHYLASE SUBUNIT"/>
    <property type="match status" value="1"/>
</dbReference>
<reference evidence="3" key="2">
    <citation type="journal article" date="2014" name="ISME J.">
        <title>Microbial stratification in low pH oxic and suboxic macroscopic growths along an acid mine drainage.</title>
        <authorList>
            <person name="Mendez-Garcia C."/>
            <person name="Mesa V."/>
            <person name="Sprenger R.R."/>
            <person name="Richter M."/>
            <person name="Diez M.S."/>
            <person name="Solano J."/>
            <person name="Bargiela R."/>
            <person name="Golyshina O.V."/>
            <person name="Manteca A."/>
            <person name="Ramos J.L."/>
            <person name="Gallego J.R."/>
            <person name="Llorente I."/>
            <person name="Martins Dos Santos V.A."/>
            <person name="Jensen O.N."/>
            <person name="Pelaez A.I."/>
            <person name="Sanchez J."/>
            <person name="Ferrer M."/>
        </authorList>
    </citation>
    <scope>NUCLEOTIDE SEQUENCE</scope>
</reference>
<dbReference type="SUPFAM" id="SSF53335">
    <property type="entry name" value="S-adenosyl-L-methionine-dependent methyltransferases"/>
    <property type="match status" value="1"/>
</dbReference>
<keyword evidence="3" id="KW-0489">Methyltransferase</keyword>
<reference evidence="3" key="1">
    <citation type="submission" date="2013-08" db="EMBL/GenBank/DDBJ databases">
        <authorList>
            <person name="Mendez C."/>
            <person name="Richter M."/>
            <person name="Ferrer M."/>
            <person name="Sanchez J."/>
        </authorList>
    </citation>
    <scope>NUCLEOTIDE SEQUENCE</scope>
</reference>
<protein>
    <submittedName>
        <fullName evidence="3">Type I restriction-modification system, methyltransferase subunit</fullName>
    </submittedName>
</protein>
<dbReference type="PRINTS" id="PR00507">
    <property type="entry name" value="N12N6MTFRASE"/>
</dbReference>
<dbReference type="GO" id="GO:0003677">
    <property type="term" value="F:DNA binding"/>
    <property type="evidence" value="ECO:0007669"/>
    <property type="project" value="InterPro"/>
</dbReference>
<dbReference type="PANTHER" id="PTHR42998">
    <property type="entry name" value="TYPE I RESTRICTION ENZYME HINDVIIP M PROTEIN-RELATED"/>
    <property type="match status" value="1"/>
</dbReference>
<proteinExistence type="predicted"/>
<dbReference type="GO" id="GO:0032259">
    <property type="term" value="P:methylation"/>
    <property type="evidence" value="ECO:0007669"/>
    <property type="project" value="UniProtKB-KW"/>
</dbReference>
<accession>T1BW00</accession>
<dbReference type="EMBL" id="AUZX01003839">
    <property type="protein sequence ID" value="EQD72798.1"/>
    <property type="molecule type" value="Genomic_DNA"/>
</dbReference>
<evidence type="ECO:0000313" key="3">
    <source>
        <dbReference type="EMBL" id="EQD72798.1"/>
    </source>
</evidence>
<dbReference type="Pfam" id="PF02384">
    <property type="entry name" value="N6_Mtase"/>
    <property type="match status" value="1"/>
</dbReference>
<feature type="domain" description="DNA methylase adenine-specific" evidence="2">
    <location>
        <begin position="10"/>
        <end position="336"/>
    </location>
</feature>
<dbReference type="InterPro" id="IPR052916">
    <property type="entry name" value="Type-I_RE_MTase_Subunit"/>
</dbReference>
<name>T1BW00_9ZZZZ</name>
<dbReference type="InterPro" id="IPR003356">
    <property type="entry name" value="DNA_methylase_A-5"/>
</dbReference>
<keyword evidence="1" id="KW-0680">Restriction system</keyword>
<organism evidence="3">
    <name type="scientific">mine drainage metagenome</name>
    <dbReference type="NCBI Taxonomy" id="410659"/>
    <lineage>
        <taxon>unclassified sequences</taxon>
        <taxon>metagenomes</taxon>
        <taxon>ecological metagenomes</taxon>
    </lineage>
</organism>
<evidence type="ECO:0000259" key="2">
    <source>
        <dbReference type="Pfam" id="PF02384"/>
    </source>
</evidence>
<gene>
    <name evidence="3" type="ORF">B1A_05272</name>
</gene>
<dbReference type="GO" id="GO:0008170">
    <property type="term" value="F:N-methyltransferase activity"/>
    <property type="evidence" value="ECO:0007669"/>
    <property type="project" value="InterPro"/>
</dbReference>
<dbReference type="AlphaFoldDB" id="T1BW00"/>
<comment type="caution">
    <text evidence="3">The sequence shown here is derived from an EMBL/GenBank/DDBJ whole genome shotgun (WGS) entry which is preliminary data.</text>
</comment>
<dbReference type="InterPro" id="IPR002052">
    <property type="entry name" value="DNA_methylase_N6_adenine_CS"/>
</dbReference>
<dbReference type="PROSITE" id="PS00092">
    <property type="entry name" value="N6_MTASE"/>
    <property type="match status" value="1"/>
</dbReference>
<evidence type="ECO:0000256" key="1">
    <source>
        <dbReference type="ARBA" id="ARBA00022747"/>
    </source>
</evidence>
<dbReference type="InterPro" id="IPR029063">
    <property type="entry name" value="SAM-dependent_MTases_sf"/>
</dbReference>
<dbReference type="Gene3D" id="3.40.50.150">
    <property type="entry name" value="Vaccinia Virus protein VP39"/>
    <property type="match status" value="1"/>
</dbReference>